<dbReference type="Proteomes" id="UP000029227">
    <property type="component" value="Unassembled WGS sequence"/>
</dbReference>
<gene>
    <name evidence="1" type="ORF">JCM19237_5830</name>
</gene>
<evidence type="ECO:0000313" key="1">
    <source>
        <dbReference type="EMBL" id="GAL02937.1"/>
    </source>
</evidence>
<accession>A0A090R5N8</accession>
<dbReference type="EMBL" id="BBMN01000001">
    <property type="protein sequence ID" value="GAL02937.1"/>
    <property type="molecule type" value="Genomic_DNA"/>
</dbReference>
<dbReference type="AlphaFoldDB" id="A0A090R5N8"/>
<protein>
    <submittedName>
        <fullName evidence="1">Uncharacterized protein</fullName>
    </submittedName>
</protein>
<organism evidence="1 2">
    <name type="scientific">Photobacterium aphoticum</name>
    <dbReference type="NCBI Taxonomy" id="754436"/>
    <lineage>
        <taxon>Bacteria</taxon>
        <taxon>Pseudomonadati</taxon>
        <taxon>Pseudomonadota</taxon>
        <taxon>Gammaproteobacteria</taxon>
        <taxon>Vibrionales</taxon>
        <taxon>Vibrionaceae</taxon>
        <taxon>Photobacterium</taxon>
    </lineage>
</organism>
<reference evidence="1 2" key="1">
    <citation type="journal article" date="2014" name="Genome Announc.">
        <title>Draft Genome Sequences of Two Vibrionaceae Species, Vibrio ponticus C121 and Photobacterium aphoticum C119, Isolated as Coral Reef Microbiota.</title>
        <authorList>
            <person name="Al-saari N."/>
            <person name="Meirelles P.M."/>
            <person name="Mino S."/>
            <person name="Suda W."/>
            <person name="Oshima K."/>
            <person name="Hattori M."/>
            <person name="Ohkuma M."/>
            <person name="Thompson F.L."/>
            <person name="Gomez-Gil B."/>
            <person name="Sawabe T."/>
            <person name="Sawabe T."/>
        </authorList>
    </citation>
    <scope>NUCLEOTIDE SEQUENCE [LARGE SCALE GENOMIC DNA]</scope>
    <source>
        <strain evidence="1 2">JCM 19237</strain>
    </source>
</reference>
<evidence type="ECO:0000313" key="2">
    <source>
        <dbReference type="Proteomes" id="UP000029227"/>
    </source>
</evidence>
<comment type="caution">
    <text evidence="1">The sequence shown here is derived from an EMBL/GenBank/DDBJ whole genome shotgun (WGS) entry which is preliminary data.</text>
</comment>
<dbReference type="STRING" id="754436.JCM19237_5830"/>
<proteinExistence type="predicted"/>
<sequence>MAGTANFDKALTEKSLDVVKSLRKRFGLTNKVTTKGGSDFRYSRPFQVQARRALMAKGGLL</sequence>
<name>A0A090R5N8_9GAMM</name>